<evidence type="ECO:0000313" key="1">
    <source>
        <dbReference type="EMBL" id="MBU2691593.1"/>
    </source>
</evidence>
<dbReference type="EMBL" id="JAHJDP010000066">
    <property type="protein sequence ID" value="MBU2691593.1"/>
    <property type="molecule type" value="Genomic_DNA"/>
</dbReference>
<sequence>MRSAFILAIGFVFASLVISVPVMAQDPLLDWGPSCFGWETDYSGHISNPGSELTIYGRIDTFYDPLGDLDPDLVEYTFVFEGLTSLGTAVIGGMIYETDYTDGTFKIYADVTPDFDFGVFPPNATAPSSFVDGDLVLEGTMANFHVFLIDTGAPPGATGTMTADWECTGGTLSNLLLGCGGPVLGTWTDDPDVVPIPQGYTNHTDGKFDLLYCPPTPAKMSTWGLIKSIY</sequence>
<evidence type="ECO:0000313" key="2">
    <source>
        <dbReference type="Proteomes" id="UP000777784"/>
    </source>
</evidence>
<gene>
    <name evidence="1" type="ORF">KJ970_11755</name>
</gene>
<dbReference type="Proteomes" id="UP000777784">
    <property type="component" value="Unassembled WGS sequence"/>
</dbReference>
<comment type="caution">
    <text evidence="1">The sequence shown here is derived from an EMBL/GenBank/DDBJ whole genome shotgun (WGS) entry which is preliminary data.</text>
</comment>
<reference evidence="1" key="1">
    <citation type="submission" date="2021-05" db="EMBL/GenBank/DDBJ databases">
        <title>Energy efficiency and biological interactions define the core microbiome of deep oligotrophic groundwater.</title>
        <authorList>
            <person name="Mehrshad M."/>
            <person name="Lopez-Fernandez M."/>
            <person name="Bell E."/>
            <person name="Bernier-Latmani R."/>
            <person name="Bertilsson S."/>
            <person name="Dopson M."/>
        </authorList>
    </citation>
    <scope>NUCLEOTIDE SEQUENCE</scope>
    <source>
        <strain evidence="1">Modern_marine.mb.64</strain>
    </source>
</reference>
<dbReference type="AlphaFoldDB" id="A0A948RV60"/>
<name>A0A948RV60_UNCEI</name>
<protein>
    <submittedName>
        <fullName evidence="1">Uncharacterized protein</fullName>
    </submittedName>
</protein>
<organism evidence="1 2">
    <name type="scientific">Eiseniibacteriota bacterium</name>
    <dbReference type="NCBI Taxonomy" id="2212470"/>
    <lineage>
        <taxon>Bacteria</taxon>
        <taxon>Candidatus Eiseniibacteriota</taxon>
    </lineage>
</organism>
<proteinExistence type="predicted"/>
<accession>A0A948RV60</accession>